<dbReference type="GO" id="GO:0012505">
    <property type="term" value="C:endomembrane system"/>
    <property type="evidence" value="ECO:0007669"/>
    <property type="project" value="UniProtKB-SubCell"/>
</dbReference>
<evidence type="ECO:0000256" key="4">
    <source>
        <dbReference type="PROSITE-ProRule" id="PRU01006"/>
    </source>
</evidence>
<dbReference type="GO" id="GO:0016020">
    <property type="term" value="C:membrane"/>
    <property type="evidence" value="ECO:0007669"/>
    <property type="project" value="TreeGrafter"/>
</dbReference>
<evidence type="ECO:0000256" key="1">
    <source>
        <dbReference type="ARBA" id="ARBA00004184"/>
    </source>
</evidence>
<feature type="region of interest" description="Disordered" evidence="5">
    <location>
        <begin position="780"/>
        <end position="800"/>
    </location>
</feature>
<dbReference type="PANTHER" id="PTHR12894:SF49">
    <property type="entry name" value="VAM6_VPS39-LIKE PROTEIN"/>
    <property type="match status" value="1"/>
</dbReference>
<comment type="subcellular location">
    <subcellularLocation>
        <location evidence="1">Endomembrane system</location>
        <topology evidence="1">Peripheral membrane protein</topology>
    </subcellularLocation>
</comment>
<organism evidence="6">
    <name type="scientific">Cyprideis torosa</name>
    <dbReference type="NCBI Taxonomy" id="163714"/>
    <lineage>
        <taxon>Eukaryota</taxon>
        <taxon>Metazoa</taxon>
        <taxon>Ecdysozoa</taxon>
        <taxon>Arthropoda</taxon>
        <taxon>Crustacea</taxon>
        <taxon>Oligostraca</taxon>
        <taxon>Ostracoda</taxon>
        <taxon>Podocopa</taxon>
        <taxon>Podocopida</taxon>
        <taxon>Cytherocopina</taxon>
        <taxon>Cytheroidea</taxon>
        <taxon>Cytherideidae</taxon>
        <taxon>Cyprideis</taxon>
    </lineage>
</organism>
<evidence type="ECO:0000256" key="2">
    <source>
        <dbReference type="ARBA" id="ARBA00023136"/>
    </source>
</evidence>
<evidence type="ECO:0000313" key="6">
    <source>
        <dbReference type="EMBL" id="CAD7233337.1"/>
    </source>
</evidence>
<name>A0A7R8WKA7_9CRUS</name>
<dbReference type="PANTHER" id="PTHR12894">
    <property type="entry name" value="CNH DOMAIN CONTAINING"/>
    <property type="match status" value="1"/>
</dbReference>
<dbReference type="EMBL" id="OB666075">
    <property type="protein sequence ID" value="CAD7233337.1"/>
    <property type="molecule type" value="Genomic_DNA"/>
</dbReference>
<keyword evidence="2" id="KW-0472">Membrane</keyword>
<dbReference type="PROSITE" id="PS50219">
    <property type="entry name" value="CNH"/>
    <property type="match status" value="1"/>
</dbReference>
<dbReference type="InterPro" id="IPR000547">
    <property type="entry name" value="Clathrin_H-chain/VPS_repeat"/>
</dbReference>
<dbReference type="InterPro" id="IPR032914">
    <property type="entry name" value="Vam6/VPS39/TRAP1"/>
</dbReference>
<dbReference type="Pfam" id="PF10366">
    <property type="entry name" value="Vps39_1"/>
    <property type="match status" value="1"/>
</dbReference>
<evidence type="ECO:0000256" key="5">
    <source>
        <dbReference type="SAM" id="MobiDB-lite"/>
    </source>
</evidence>
<dbReference type="GO" id="GO:0034058">
    <property type="term" value="P:endosomal vesicle fusion"/>
    <property type="evidence" value="ECO:0007669"/>
    <property type="project" value="TreeGrafter"/>
</dbReference>
<protein>
    <submittedName>
        <fullName evidence="6">Uncharacterized protein</fullName>
    </submittedName>
</protein>
<sequence length="816" mass="92808">MAGDAYRAVPILEKLPLQIESMVAFEPHPTNQACSALDHHGGAGSSSSKLHLIVGTKVGHLLMYEVDLRNPNERVQLLRSSKGFSKKSLTQLGVIPECGILLALSDSVITVHDMNVFNFPIITQLERTKGALLFAVDCKKQTSQTGVISTIVRLCVAVRKSLQLYYWKNRKFLELGEDLALPDFPKTISWCGESLFVGVRKEYFRLTITGRLYELFPVHSPNEPNILRLEDYKVALGQDNKLVILDSNGKPAKSNMLEWSNHPSALQFDPPFLVAVLPCYLEVRSLDPDVLMQTISLSEGSRSNRPRLLAWASVGHIFVASTSHIWCLEALPLHRQIPLLLENKEFELALKLNSMRSHPGVDQEKLYQSIQMLHAFDLFVRLKFKESLEVFHELGTDPSHVIGLFPGLLPQDFRSQLSYPGDLPQLSGMDLEDGLLALRDYLTQVRYKLLDESGSNNRSGKEKVRKLSSNPILEGAPTIKSRERMLQIIDTTLVKCFLATTDSLVASFLRLKDNHCHMEETELALKKHQKFDDLIILYQTKNQHRKALEILRSPLLKSTSKTVDYLQRIAKDHFELTLEFAEWVLKEDPEEGLRLFTEDLPEVECLPRAKVMSELEKRCPALVIRYLRHVIEVWQDQNQLLHDVLADRYLKEILDLISKPSSDPDQVDSSQKLCQFRHDFVEFLEASTRYSPEKILVKLPFDSFFEERAILYGKMEQHEKALAVYIYLLVPQQRPSGAGMTLVFREGIQRSVAASLSSLVCCSFMVVSFARLPSAPAGQRAASRDVRERQQKARKRPRDCELQRRARVTAAGGRYR</sequence>
<feature type="repeat" description="CHCR" evidence="4">
    <location>
        <begin position="596"/>
        <end position="778"/>
    </location>
</feature>
<gene>
    <name evidence="6" type="ORF">CTOB1V02_LOCUS11159</name>
</gene>
<reference evidence="6" key="1">
    <citation type="submission" date="2020-11" db="EMBL/GenBank/DDBJ databases">
        <authorList>
            <person name="Tran Van P."/>
        </authorList>
    </citation>
    <scope>NUCLEOTIDE SEQUENCE</scope>
</reference>
<dbReference type="GO" id="GO:0005737">
    <property type="term" value="C:cytoplasm"/>
    <property type="evidence" value="ECO:0007669"/>
    <property type="project" value="TreeGrafter"/>
</dbReference>
<dbReference type="InterPro" id="IPR019452">
    <property type="entry name" value="VPS39/TGF_beta_rcpt-assoc_1"/>
</dbReference>
<evidence type="ECO:0000256" key="3">
    <source>
        <dbReference type="ARBA" id="ARBA00038201"/>
    </source>
</evidence>
<dbReference type="AlphaFoldDB" id="A0A7R8WKA7"/>
<dbReference type="InterPro" id="IPR001180">
    <property type="entry name" value="CNH_dom"/>
</dbReference>
<dbReference type="GO" id="GO:0006914">
    <property type="term" value="P:autophagy"/>
    <property type="evidence" value="ECO:0007669"/>
    <property type="project" value="TreeGrafter"/>
</dbReference>
<proteinExistence type="inferred from homology"/>
<dbReference type="GO" id="GO:0006886">
    <property type="term" value="P:intracellular protein transport"/>
    <property type="evidence" value="ECO:0007669"/>
    <property type="project" value="UniProtKB-UniRule"/>
</dbReference>
<comment type="similarity">
    <text evidence="3">Belongs to the VAM6/VPS39 family.</text>
</comment>
<feature type="compositionally biased region" description="Basic and acidic residues" evidence="5">
    <location>
        <begin position="782"/>
        <end position="791"/>
    </location>
</feature>
<dbReference type="PROSITE" id="PS50236">
    <property type="entry name" value="CHCR"/>
    <property type="match status" value="1"/>
</dbReference>
<accession>A0A7R8WKA7</accession>
<dbReference type="OrthoDB" id="5325112at2759"/>
<dbReference type="Pfam" id="PF00780">
    <property type="entry name" value="CNH"/>
    <property type="match status" value="1"/>
</dbReference>